<dbReference type="InterPro" id="IPR036388">
    <property type="entry name" value="WH-like_DNA-bd_sf"/>
</dbReference>
<dbReference type="PROSITE" id="PS51094">
    <property type="entry name" value="PTS_EIIA_TYPE_2"/>
    <property type="match status" value="1"/>
</dbReference>
<dbReference type="CDD" id="cd00211">
    <property type="entry name" value="PTS_IIA_fru"/>
    <property type="match status" value="1"/>
</dbReference>
<evidence type="ECO:0000259" key="7">
    <source>
        <dbReference type="PROSITE" id="PS51099"/>
    </source>
</evidence>
<dbReference type="SUPFAM" id="SSF63520">
    <property type="entry name" value="PTS-regulatory domain, PRD"/>
    <property type="match status" value="2"/>
</dbReference>
<name>A0A7W9YPS3_9BACL</name>
<dbReference type="InterPro" id="IPR050661">
    <property type="entry name" value="BglG_antiterminators"/>
</dbReference>
<dbReference type="Pfam" id="PF00874">
    <property type="entry name" value="PRD"/>
    <property type="match status" value="2"/>
</dbReference>
<dbReference type="PANTHER" id="PTHR30185:SF12">
    <property type="entry name" value="TRANSCRIPTIONAL REGULATOR MANR"/>
    <property type="match status" value="1"/>
</dbReference>
<evidence type="ECO:0000256" key="5">
    <source>
        <dbReference type="ARBA" id="ARBA00023163"/>
    </source>
</evidence>
<dbReference type="InterPro" id="IPR002178">
    <property type="entry name" value="PTS_EIIA_type-2_dom"/>
</dbReference>
<dbReference type="InterPro" id="IPR036634">
    <property type="entry name" value="PRD_sf"/>
</dbReference>
<organism evidence="9 10">
    <name type="scientific">Anoxybacillus tengchongensis</name>
    <dbReference type="NCBI Taxonomy" id="576944"/>
    <lineage>
        <taxon>Bacteria</taxon>
        <taxon>Bacillati</taxon>
        <taxon>Bacillota</taxon>
        <taxon>Bacilli</taxon>
        <taxon>Bacillales</taxon>
        <taxon>Anoxybacillaceae</taxon>
        <taxon>Anoxybacillus</taxon>
    </lineage>
</organism>
<keyword evidence="10" id="KW-1185">Reference proteome</keyword>
<dbReference type="InterPro" id="IPR036095">
    <property type="entry name" value="PTS_EIIB-like_sf"/>
</dbReference>
<feature type="domain" description="PRD" evidence="8">
    <location>
        <begin position="183"/>
        <end position="288"/>
    </location>
</feature>
<dbReference type="InterPro" id="IPR036390">
    <property type="entry name" value="WH_DNA-bd_sf"/>
</dbReference>
<feature type="domain" description="PRD" evidence="8">
    <location>
        <begin position="300"/>
        <end position="407"/>
    </location>
</feature>
<dbReference type="RefSeq" id="WP_183247493.1">
    <property type="nucleotide sequence ID" value="NZ_JACHES010000003.1"/>
</dbReference>
<evidence type="ECO:0000313" key="9">
    <source>
        <dbReference type="EMBL" id="MBB6176083.1"/>
    </source>
</evidence>
<dbReference type="Pfam" id="PF05043">
    <property type="entry name" value="Mga"/>
    <property type="match status" value="1"/>
</dbReference>
<dbReference type="Gene3D" id="3.40.930.10">
    <property type="entry name" value="Mannitol-specific EII, Chain A"/>
    <property type="match status" value="1"/>
</dbReference>
<dbReference type="Gene3D" id="3.40.50.2300">
    <property type="match status" value="1"/>
</dbReference>
<dbReference type="GO" id="GO:0008982">
    <property type="term" value="F:protein-N(PI)-phosphohistidine-sugar phosphotransferase activity"/>
    <property type="evidence" value="ECO:0007669"/>
    <property type="project" value="InterPro"/>
</dbReference>
<proteinExistence type="predicted"/>
<dbReference type="InterPro" id="IPR016152">
    <property type="entry name" value="PTrfase/Anion_transptr"/>
</dbReference>
<feature type="domain" description="PTS EIIB type-2" evidence="7">
    <location>
        <begin position="412"/>
        <end position="503"/>
    </location>
</feature>
<dbReference type="CDD" id="cd05568">
    <property type="entry name" value="PTS_IIB_bgl_like"/>
    <property type="match status" value="1"/>
</dbReference>
<dbReference type="PROSITE" id="PS51372">
    <property type="entry name" value="PRD_2"/>
    <property type="match status" value="2"/>
</dbReference>
<keyword evidence="5" id="KW-0804">Transcription</keyword>
<dbReference type="SUPFAM" id="SSF55804">
    <property type="entry name" value="Phoshotransferase/anion transport protein"/>
    <property type="match status" value="1"/>
</dbReference>
<dbReference type="Gene3D" id="1.10.1790.10">
    <property type="entry name" value="PRD domain"/>
    <property type="match status" value="2"/>
</dbReference>
<dbReference type="Pfam" id="PF00359">
    <property type="entry name" value="PTS_EIIA_2"/>
    <property type="match status" value="1"/>
</dbReference>
<dbReference type="InterPro" id="IPR013011">
    <property type="entry name" value="PTS_EIIB_2"/>
</dbReference>
<dbReference type="InterPro" id="IPR011608">
    <property type="entry name" value="PRD"/>
</dbReference>
<dbReference type="InterPro" id="IPR013196">
    <property type="entry name" value="HTH_11"/>
</dbReference>
<evidence type="ECO:0000256" key="1">
    <source>
        <dbReference type="ARBA" id="ARBA00022679"/>
    </source>
</evidence>
<evidence type="ECO:0000259" key="6">
    <source>
        <dbReference type="PROSITE" id="PS51094"/>
    </source>
</evidence>
<dbReference type="PROSITE" id="PS00372">
    <property type="entry name" value="PTS_EIIA_TYPE_2_HIS"/>
    <property type="match status" value="1"/>
</dbReference>
<evidence type="ECO:0000313" key="10">
    <source>
        <dbReference type="Proteomes" id="UP000523528"/>
    </source>
</evidence>
<keyword evidence="2" id="KW-0677">Repeat</keyword>
<evidence type="ECO:0000256" key="2">
    <source>
        <dbReference type="ARBA" id="ARBA00022737"/>
    </source>
</evidence>
<dbReference type="InterPro" id="IPR007737">
    <property type="entry name" value="Mga_HTH"/>
</dbReference>
<dbReference type="GO" id="GO:0006355">
    <property type="term" value="P:regulation of DNA-templated transcription"/>
    <property type="evidence" value="ECO:0007669"/>
    <property type="project" value="InterPro"/>
</dbReference>
<comment type="caution">
    <text evidence="9">The sequence shown here is derived from an EMBL/GenBank/DDBJ whole genome shotgun (WGS) entry which is preliminary data.</text>
</comment>
<reference evidence="9 10" key="1">
    <citation type="submission" date="2020-08" db="EMBL/GenBank/DDBJ databases">
        <title>Genomic Encyclopedia of Type Strains, Phase IV (KMG-IV): sequencing the most valuable type-strain genomes for metagenomic binning, comparative biology and taxonomic classification.</title>
        <authorList>
            <person name="Goeker M."/>
        </authorList>
    </citation>
    <scope>NUCLEOTIDE SEQUENCE [LARGE SCALE GENOMIC DNA]</scope>
    <source>
        <strain evidence="9 10">DSM 23211</strain>
    </source>
</reference>
<gene>
    <name evidence="9" type="ORF">HNQ82_000894</name>
</gene>
<keyword evidence="4" id="KW-0010">Activator</keyword>
<evidence type="ECO:0000256" key="3">
    <source>
        <dbReference type="ARBA" id="ARBA00023015"/>
    </source>
</evidence>
<dbReference type="Gene3D" id="1.10.10.10">
    <property type="entry name" value="Winged helix-like DNA-binding domain superfamily/Winged helix DNA-binding domain"/>
    <property type="match status" value="2"/>
</dbReference>
<dbReference type="AlphaFoldDB" id="A0A7W9YPS3"/>
<keyword evidence="1" id="KW-0808">Transferase</keyword>
<evidence type="ECO:0000256" key="4">
    <source>
        <dbReference type="ARBA" id="ARBA00023159"/>
    </source>
</evidence>
<keyword evidence="3" id="KW-0805">Transcription regulation</keyword>
<evidence type="ECO:0000259" key="8">
    <source>
        <dbReference type="PROSITE" id="PS51372"/>
    </source>
</evidence>
<dbReference type="PROSITE" id="PS51099">
    <property type="entry name" value="PTS_EIIB_TYPE_2"/>
    <property type="match status" value="1"/>
</dbReference>
<sequence>MIARHKKMIKALLDANHYVSVTSLADDLHCSEKTVRNDLKVLDQWLERYPTLKIERKPSVGVRLKGDDAAKEALRRDLVHARDDEERQLQLLKRLLMADKPITMQQLADQLYTSKSTIQYDLEDIDHWLRPFHLKLVRKPNLGLKIEGEEKNWRVALSKLIESLVDHAHYMLNEQQLKMVADVLQPYEVAFIEKEVQEIETALPFPLTDEAIISLTIHIAIAVKRMKQGYRIQMNTTQLNELKQKKEYKLAEQLARKIEMWLAIKIPPTEVGYIALHLLGARVRYDRVHLNEGVEKFFSKVDEEALRVTRLLVEHVSNHIDNRLIHDQELLLGLTIHLHSTMNRLRNGLSITNPMLREIKRMYPYLFEMVLSFIKQMEIELQLTIPEDEIAYIVLHIQAAFERIQHKQHGRKKVLIVCTTGSGTSRFVEAKFATAFPEVDVVGIASISKLHEVIEEKKPDLLISTVPLSTHAIVPTITVSPLLREHELEMIKDRLFHWRKQQAERKLYKAIKSLLDEQLIFLDLPFTNREHVIGYLAEQLHAHGYVYEGYKQSANDRESISSTYIGNEMAIPHGEVQFIRKSVIAVGRLHAPVDWDGDRVRLVFMIANGMQEKERIQKLFQELVDLSEDEETIKQLKQARTVNQFYQCL</sequence>
<protein>
    <submittedName>
        <fullName evidence="9">Activator of the mannose operon (Transcriptional antiterminator)</fullName>
    </submittedName>
</protein>
<accession>A0A7W9YPS3</accession>
<dbReference type="GO" id="GO:0009401">
    <property type="term" value="P:phosphoenolpyruvate-dependent sugar phosphotransferase system"/>
    <property type="evidence" value="ECO:0007669"/>
    <property type="project" value="InterPro"/>
</dbReference>
<dbReference type="SUPFAM" id="SSF52794">
    <property type="entry name" value="PTS system IIB component-like"/>
    <property type="match status" value="1"/>
</dbReference>
<dbReference type="PANTHER" id="PTHR30185">
    <property type="entry name" value="CRYPTIC BETA-GLUCOSIDE BGL OPERON ANTITERMINATOR"/>
    <property type="match status" value="1"/>
</dbReference>
<feature type="domain" description="PTS EIIA type-2" evidence="6">
    <location>
        <begin position="513"/>
        <end position="649"/>
    </location>
</feature>
<dbReference type="SUPFAM" id="SSF46785">
    <property type="entry name" value="Winged helix' DNA-binding domain"/>
    <property type="match status" value="2"/>
</dbReference>
<dbReference type="Proteomes" id="UP000523528">
    <property type="component" value="Unassembled WGS sequence"/>
</dbReference>
<dbReference type="EMBL" id="JACHES010000003">
    <property type="protein sequence ID" value="MBB6176083.1"/>
    <property type="molecule type" value="Genomic_DNA"/>
</dbReference>
<dbReference type="Pfam" id="PF08279">
    <property type="entry name" value="HTH_11"/>
    <property type="match status" value="1"/>
</dbReference>